<dbReference type="Proteomes" id="UP001651158">
    <property type="component" value="Unassembled WGS sequence"/>
</dbReference>
<feature type="region of interest" description="Disordered" evidence="1">
    <location>
        <begin position="94"/>
        <end position="127"/>
    </location>
</feature>
<protein>
    <submittedName>
        <fullName evidence="2">Uncharacterized protein</fullName>
    </submittedName>
</protein>
<name>A0ABR4Q5P3_9CEST</name>
<sequence length="211" mass="23464">MQDQSTADKNCLSVTPRFDSNCSKTTLTRHRSKSHNLNAIVPVVHCEDGLRVGIGWIGLTWLTICSSTAQTLQSEQTGGLTSQPHDDCARLVSRKASPQQRRGNSARHAAHSIASRTGQNRMSHADSKRHLVEGVSSVVRLSVIEWSWLLIKEDLKRCATADFTCEDWDMLKPRTRKVGDMKTESWEGRGRALKQHIILGCTLFAGARLSD</sequence>
<accession>A0ABR4Q5P3</accession>
<evidence type="ECO:0000313" key="3">
    <source>
        <dbReference type="Proteomes" id="UP001651158"/>
    </source>
</evidence>
<evidence type="ECO:0000313" key="2">
    <source>
        <dbReference type="EMBL" id="KAL5104961.1"/>
    </source>
</evidence>
<keyword evidence="3" id="KW-1185">Reference proteome</keyword>
<comment type="caution">
    <text evidence="2">The sequence shown here is derived from an EMBL/GenBank/DDBJ whole genome shotgun (WGS) entry which is preliminary data.</text>
</comment>
<proteinExistence type="predicted"/>
<evidence type="ECO:0000256" key="1">
    <source>
        <dbReference type="SAM" id="MobiDB-lite"/>
    </source>
</evidence>
<dbReference type="EMBL" id="JAKROA010000010">
    <property type="protein sequence ID" value="KAL5104961.1"/>
    <property type="molecule type" value="Genomic_DNA"/>
</dbReference>
<gene>
    <name evidence="2" type="ORF">TcWFU_006409</name>
</gene>
<organism evidence="2 3">
    <name type="scientific">Taenia crassiceps</name>
    <dbReference type="NCBI Taxonomy" id="6207"/>
    <lineage>
        <taxon>Eukaryota</taxon>
        <taxon>Metazoa</taxon>
        <taxon>Spiralia</taxon>
        <taxon>Lophotrochozoa</taxon>
        <taxon>Platyhelminthes</taxon>
        <taxon>Cestoda</taxon>
        <taxon>Eucestoda</taxon>
        <taxon>Cyclophyllidea</taxon>
        <taxon>Taeniidae</taxon>
        <taxon>Taenia</taxon>
    </lineage>
</organism>
<reference evidence="2 3" key="1">
    <citation type="journal article" date="2022" name="Front. Cell. Infect. Microbiol.">
        <title>The Genomes of Two Strains of Taenia crassiceps the Animal Model for the Study of Human Cysticercosis.</title>
        <authorList>
            <person name="Bobes R.J."/>
            <person name="Estrada K."/>
            <person name="Rios-Valencia D.G."/>
            <person name="Calderon-Gallegos A."/>
            <person name="de la Torre P."/>
            <person name="Carrero J.C."/>
            <person name="Sanchez-Flores A."/>
            <person name="Laclette J.P."/>
        </authorList>
    </citation>
    <scope>NUCLEOTIDE SEQUENCE [LARGE SCALE GENOMIC DNA]</scope>
    <source>
        <strain evidence="2">WFUcys</strain>
    </source>
</reference>